<comment type="cofactor">
    <cofactor evidence="1">
        <name>FMN</name>
        <dbReference type="ChEBI" id="CHEBI:58210"/>
    </cofactor>
</comment>
<evidence type="ECO:0000256" key="13">
    <source>
        <dbReference type="ARBA" id="ARBA00023291"/>
    </source>
</evidence>
<accession>A0A2W4YSL2</accession>
<dbReference type="Pfam" id="PF00310">
    <property type="entry name" value="GATase_2"/>
    <property type="match status" value="1"/>
</dbReference>
<comment type="similarity">
    <text evidence="3">Belongs to the glutamate synthase family.</text>
</comment>
<keyword evidence="8" id="KW-0315">Glutamine amidotransferase</keyword>
<dbReference type="InterPro" id="IPR017932">
    <property type="entry name" value="GATase_2_dom"/>
</dbReference>
<dbReference type="Proteomes" id="UP000249555">
    <property type="component" value="Unassembled WGS sequence"/>
</dbReference>
<evidence type="ECO:0000256" key="6">
    <source>
        <dbReference type="ARBA" id="ARBA00022643"/>
    </source>
</evidence>
<evidence type="ECO:0000256" key="9">
    <source>
        <dbReference type="ARBA" id="ARBA00023002"/>
    </source>
</evidence>
<evidence type="ECO:0000256" key="12">
    <source>
        <dbReference type="ARBA" id="ARBA00023164"/>
    </source>
</evidence>
<feature type="domain" description="Glutamine amidotransferase type-2" evidence="15">
    <location>
        <begin position="19"/>
        <end position="408"/>
    </location>
</feature>
<sequence length="443" mass="48744">MREHPDRGLYDPADERDACGFGLISTIGGDASRTIVDGALQALSRMAHRGGIAADGLSGDGCGVLLYGADAFVDTLAAEAGLDFGSARRAAGMVFLPHEAEAAAQCRAVLAERLRDVDIRVAGWREVPTDDAALGALARGSMPRIEQVFVTADNDDVHAFERALYLARRRAEQTLRDHEDFYVVGLTPGLLGYKGMVLPGHLTQLFPDLGRDDLTARTVVFHQRFSTNTLPRWKLAHPFRRLAHNGEINSIEGNRRWAQARRGVWASPELDISEFDDTVSMHGSDSQTLDNMLEWMLLGGMDLLQAMRILMPPATQSLEYKDADLAAFYEYYAINSEPWDGPAGVVMCDGRFAACTLDRNGLRPARWTLSRDGVFIIASEAGIWDIAPERVQAKGKLGPGEMIAIDLTTGTLLDNDAIDEVNRARAPYKQWLKRGMSYLHTEL</sequence>
<keyword evidence="11" id="KW-0411">Iron-sulfur</keyword>
<dbReference type="EC" id="1.4.1.13" evidence="16"/>
<dbReference type="PANTHER" id="PTHR11938">
    <property type="entry name" value="FAD NADPH DEHYDROGENASE/OXIDOREDUCTASE"/>
    <property type="match status" value="1"/>
</dbReference>
<evidence type="ECO:0000313" key="16">
    <source>
        <dbReference type="EMBL" id="PZO71232.1"/>
    </source>
</evidence>
<keyword evidence="4" id="KW-0028">Amino-acid biosynthesis</keyword>
<dbReference type="EMBL" id="QFMX01000070">
    <property type="protein sequence ID" value="PZO71232.1"/>
    <property type="molecule type" value="Genomic_DNA"/>
</dbReference>
<comment type="cofactor">
    <cofactor evidence="2">
        <name>[3Fe-4S] cluster</name>
        <dbReference type="ChEBI" id="CHEBI:21137"/>
    </cofactor>
</comment>
<keyword evidence="5" id="KW-0285">Flavoprotein</keyword>
<comment type="pathway">
    <text evidence="14">Amino-acid biosynthesis.</text>
</comment>
<dbReference type="InterPro" id="IPR050711">
    <property type="entry name" value="ET-N_metabolism_enzyme"/>
</dbReference>
<dbReference type="GO" id="GO:0006537">
    <property type="term" value="P:glutamate biosynthetic process"/>
    <property type="evidence" value="ECO:0007669"/>
    <property type="project" value="UniProtKB-KW"/>
</dbReference>
<keyword evidence="12" id="KW-0314">Glutamate biosynthesis</keyword>
<evidence type="ECO:0000313" key="17">
    <source>
        <dbReference type="Proteomes" id="UP000249555"/>
    </source>
</evidence>
<comment type="caution">
    <text evidence="16">The sequence shown here is derived from an EMBL/GenBank/DDBJ whole genome shotgun (WGS) entry which is preliminary data.</text>
</comment>
<keyword evidence="13" id="KW-0003">3Fe-4S</keyword>
<keyword evidence="9 16" id="KW-0560">Oxidoreductase</keyword>
<evidence type="ECO:0000256" key="8">
    <source>
        <dbReference type="ARBA" id="ARBA00022962"/>
    </source>
</evidence>
<dbReference type="GO" id="GO:0004355">
    <property type="term" value="F:glutamate synthase (NADPH) activity"/>
    <property type="evidence" value="ECO:0007669"/>
    <property type="project" value="UniProtKB-EC"/>
</dbReference>
<dbReference type="GO" id="GO:0051538">
    <property type="term" value="F:3 iron, 4 sulfur cluster binding"/>
    <property type="evidence" value="ECO:0007669"/>
    <property type="project" value="UniProtKB-KW"/>
</dbReference>
<keyword evidence="10" id="KW-0408">Iron</keyword>
<feature type="non-terminal residue" evidence="16">
    <location>
        <position position="443"/>
    </location>
</feature>
<proteinExistence type="inferred from homology"/>
<dbReference type="SUPFAM" id="SSF56235">
    <property type="entry name" value="N-terminal nucleophile aminohydrolases (Ntn hydrolases)"/>
    <property type="match status" value="1"/>
</dbReference>
<keyword evidence="7" id="KW-0479">Metal-binding</keyword>
<gene>
    <name evidence="16" type="primary">gltB</name>
    <name evidence="16" type="ORF">DI640_14510</name>
</gene>
<evidence type="ECO:0000256" key="14">
    <source>
        <dbReference type="ARBA" id="ARBA00029440"/>
    </source>
</evidence>
<evidence type="ECO:0000256" key="11">
    <source>
        <dbReference type="ARBA" id="ARBA00023014"/>
    </source>
</evidence>
<dbReference type="PROSITE" id="PS51278">
    <property type="entry name" value="GATASE_TYPE_2"/>
    <property type="match status" value="1"/>
</dbReference>
<keyword evidence="6" id="KW-0288">FMN</keyword>
<dbReference type="GO" id="GO:0019676">
    <property type="term" value="P:ammonia assimilation cycle"/>
    <property type="evidence" value="ECO:0007669"/>
    <property type="project" value="TreeGrafter"/>
</dbReference>
<evidence type="ECO:0000256" key="7">
    <source>
        <dbReference type="ARBA" id="ARBA00022723"/>
    </source>
</evidence>
<dbReference type="AlphaFoldDB" id="A0A2W4YSL2"/>
<evidence type="ECO:0000256" key="1">
    <source>
        <dbReference type="ARBA" id="ARBA00001917"/>
    </source>
</evidence>
<evidence type="ECO:0000256" key="10">
    <source>
        <dbReference type="ARBA" id="ARBA00023004"/>
    </source>
</evidence>
<evidence type="ECO:0000256" key="4">
    <source>
        <dbReference type="ARBA" id="ARBA00022605"/>
    </source>
</evidence>
<dbReference type="Gene3D" id="3.60.20.10">
    <property type="entry name" value="Glutamine Phosphoribosylpyrophosphate, subunit 1, domain 1"/>
    <property type="match status" value="1"/>
</dbReference>
<dbReference type="PANTHER" id="PTHR11938:SF148">
    <property type="entry name" value="GLUTAMATE SYNTHASE [NADPH] LARGE CHAIN"/>
    <property type="match status" value="1"/>
</dbReference>
<dbReference type="CDD" id="cd00713">
    <property type="entry name" value="GltS"/>
    <property type="match status" value="1"/>
</dbReference>
<organism evidence="16 17">
    <name type="scientific">Sphingomonas taxi</name>
    <dbReference type="NCBI Taxonomy" id="1549858"/>
    <lineage>
        <taxon>Bacteria</taxon>
        <taxon>Pseudomonadati</taxon>
        <taxon>Pseudomonadota</taxon>
        <taxon>Alphaproteobacteria</taxon>
        <taxon>Sphingomonadales</taxon>
        <taxon>Sphingomonadaceae</taxon>
        <taxon>Sphingomonas</taxon>
    </lineage>
</organism>
<dbReference type="InterPro" id="IPR029055">
    <property type="entry name" value="Ntn_hydrolases_N"/>
</dbReference>
<name>A0A2W4YSL2_9SPHN</name>
<evidence type="ECO:0000256" key="3">
    <source>
        <dbReference type="ARBA" id="ARBA00009716"/>
    </source>
</evidence>
<dbReference type="GO" id="GO:0046872">
    <property type="term" value="F:metal ion binding"/>
    <property type="evidence" value="ECO:0007669"/>
    <property type="project" value="UniProtKB-KW"/>
</dbReference>
<reference evidence="16 17" key="1">
    <citation type="submission" date="2017-08" db="EMBL/GenBank/DDBJ databases">
        <title>Infants hospitalized years apart are colonized by the same room-sourced microbial strains.</title>
        <authorList>
            <person name="Brooks B."/>
            <person name="Olm M.R."/>
            <person name="Firek B.A."/>
            <person name="Baker R."/>
            <person name="Thomas B.C."/>
            <person name="Morowitz M.J."/>
            <person name="Banfield J.F."/>
        </authorList>
    </citation>
    <scope>NUCLEOTIDE SEQUENCE [LARGE SCALE GENOMIC DNA]</scope>
    <source>
        <strain evidence="16">S2_018_000_R3_119</strain>
    </source>
</reference>
<evidence type="ECO:0000256" key="2">
    <source>
        <dbReference type="ARBA" id="ARBA00001927"/>
    </source>
</evidence>
<evidence type="ECO:0000259" key="15">
    <source>
        <dbReference type="PROSITE" id="PS51278"/>
    </source>
</evidence>
<evidence type="ECO:0000256" key="5">
    <source>
        <dbReference type="ARBA" id="ARBA00022630"/>
    </source>
</evidence>
<protein>
    <submittedName>
        <fullName evidence="16">Glutamate synthase large subunit</fullName>
        <ecNumber evidence="16">1.4.1.13</ecNumber>
    </submittedName>
</protein>